<dbReference type="InterPro" id="IPR001867">
    <property type="entry name" value="OmpR/PhoB-type_DNA-bd"/>
</dbReference>
<evidence type="ECO:0000256" key="6">
    <source>
        <dbReference type="PROSITE-ProRule" id="PRU01091"/>
    </source>
</evidence>
<dbReference type="PANTHER" id="PTHR48111:SF1">
    <property type="entry name" value="TWO-COMPONENT RESPONSE REGULATOR ORR33"/>
    <property type="match status" value="1"/>
</dbReference>
<dbReference type="CDD" id="cd00383">
    <property type="entry name" value="trans_reg_C"/>
    <property type="match status" value="1"/>
</dbReference>
<gene>
    <name evidence="9" type="ORF">H9830_00175</name>
</gene>
<feature type="DNA-binding region" description="OmpR/PhoB-type" evidence="6">
    <location>
        <begin position="113"/>
        <end position="213"/>
    </location>
</feature>
<evidence type="ECO:0000313" key="10">
    <source>
        <dbReference type="Proteomes" id="UP000824005"/>
    </source>
</evidence>
<dbReference type="GO" id="GO:0032993">
    <property type="term" value="C:protein-DNA complex"/>
    <property type="evidence" value="ECO:0007669"/>
    <property type="project" value="TreeGrafter"/>
</dbReference>
<organism evidence="9 10">
    <name type="scientific">Candidatus Agrococcus pullicola</name>
    <dbReference type="NCBI Taxonomy" id="2838429"/>
    <lineage>
        <taxon>Bacteria</taxon>
        <taxon>Bacillati</taxon>
        <taxon>Actinomycetota</taxon>
        <taxon>Actinomycetes</taxon>
        <taxon>Micrococcales</taxon>
        <taxon>Microbacteriaceae</taxon>
        <taxon>Agrococcus</taxon>
    </lineage>
</organism>
<feature type="region of interest" description="Disordered" evidence="7">
    <location>
        <begin position="1"/>
        <end position="28"/>
    </location>
</feature>
<reference evidence="9" key="1">
    <citation type="journal article" date="2021" name="PeerJ">
        <title>Extensive microbial diversity within the chicken gut microbiome revealed by metagenomics and culture.</title>
        <authorList>
            <person name="Gilroy R."/>
            <person name="Ravi A."/>
            <person name="Getino M."/>
            <person name="Pursley I."/>
            <person name="Horton D.L."/>
            <person name="Alikhan N.F."/>
            <person name="Baker D."/>
            <person name="Gharbi K."/>
            <person name="Hall N."/>
            <person name="Watson M."/>
            <person name="Adriaenssens E.M."/>
            <person name="Foster-Nyarko E."/>
            <person name="Jarju S."/>
            <person name="Secka A."/>
            <person name="Antonio M."/>
            <person name="Oren A."/>
            <person name="Chaudhuri R.R."/>
            <person name="La Ragione R."/>
            <person name="Hildebrand F."/>
            <person name="Pallen M.J."/>
        </authorList>
    </citation>
    <scope>NUCLEOTIDE SEQUENCE</scope>
    <source>
        <strain evidence="9">ChiGjej1B1-98</strain>
    </source>
</reference>
<keyword evidence="1" id="KW-0597">Phosphoprotein</keyword>
<keyword evidence="4 6" id="KW-0238">DNA-binding</keyword>
<dbReference type="InterPro" id="IPR016032">
    <property type="entry name" value="Sig_transdc_resp-reg_C-effctor"/>
</dbReference>
<dbReference type="SUPFAM" id="SSF46894">
    <property type="entry name" value="C-terminal effector domain of the bipartite response regulators"/>
    <property type="match status" value="1"/>
</dbReference>
<dbReference type="GO" id="GO:0000976">
    <property type="term" value="F:transcription cis-regulatory region binding"/>
    <property type="evidence" value="ECO:0007669"/>
    <property type="project" value="TreeGrafter"/>
</dbReference>
<accession>A0A9D1YT82</accession>
<evidence type="ECO:0000256" key="7">
    <source>
        <dbReference type="SAM" id="MobiDB-lite"/>
    </source>
</evidence>
<dbReference type="PROSITE" id="PS51755">
    <property type="entry name" value="OMPR_PHOB"/>
    <property type="match status" value="1"/>
</dbReference>
<dbReference type="EMBL" id="DXDC01000002">
    <property type="protein sequence ID" value="HIY64677.1"/>
    <property type="molecule type" value="Genomic_DNA"/>
</dbReference>
<dbReference type="GO" id="GO:0005829">
    <property type="term" value="C:cytosol"/>
    <property type="evidence" value="ECO:0007669"/>
    <property type="project" value="TreeGrafter"/>
</dbReference>
<reference evidence="9" key="2">
    <citation type="submission" date="2021-04" db="EMBL/GenBank/DDBJ databases">
        <authorList>
            <person name="Gilroy R."/>
        </authorList>
    </citation>
    <scope>NUCLEOTIDE SEQUENCE</scope>
    <source>
        <strain evidence="9">ChiGjej1B1-98</strain>
    </source>
</reference>
<evidence type="ECO:0000256" key="3">
    <source>
        <dbReference type="ARBA" id="ARBA00023015"/>
    </source>
</evidence>
<dbReference type="PANTHER" id="PTHR48111">
    <property type="entry name" value="REGULATOR OF RPOS"/>
    <property type="match status" value="1"/>
</dbReference>
<dbReference type="InterPro" id="IPR036388">
    <property type="entry name" value="WH-like_DNA-bd_sf"/>
</dbReference>
<proteinExistence type="predicted"/>
<evidence type="ECO:0000313" key="9">
    <source>
        <dbReference type="EMBL" id="HIY64677.1"/>
    </source>
</evidence>
<keyword evidence="5" id="KW-0804">Transcription</keyword>
<dbReference type="Gene3D" id="1.10.10.10">
    <property type="entry name" value="Winged helix-like DNA-binding domain superfamily/Winged helix DNA-binding domain"/>
    <property type="match status" value="1"/>
</dbReference>
<dbReference type="GO" id="GO:0006355">
    <property type="term" value="P:regulation of DNA-templated transcription"/>
    <property type="evidence" value="ECO:0007669"/>
    <property type="project" value="InterPro"/>
</dbReference>
<keyword evidence="2" id="KW-0902">Two-component regulatory system</keyword>
<dbReference type="AlphaFoldDB" id="A0A9D1YT82"/>
<sequence>MAIALTDIRPHISDAPAAPHPVSPSRSHIRAVPAEPEARGFVLYVGLGEESQELDGIDLATLVRELRELTGRLSPSAQTHAAVALAPADAGGRDIDVVRRALQDPSLRTPEPEDEPETDLGVTIDFGRNRVAIDGEQATLTYKEFELLQSIVLRTGRAVERQELIDIVWRDTDAAERPNARTVDVHIRRLRAKLGDYADIIRTVRGSGYRYDGRSDVRIVSSLTRSPDIF</sequence>
<comment type="caution">
    <text evidence="9">The sequence shown here is derived from an EMBL/GenBank/DDBJ whole genome shotgun (WGS) entry which is preliminary data.</text>
</comment>
<dbReference type="Proteomes" id="UP000824005">
    <property type="component" value="Unassembled WGS sequence"/>
</dbReference>
<evidence type="ECO:0000259" key="8">
    <source>
        <dbReference type="PROSITE" id="PS51755"/>
    </source>
</evidence>
<evidence type="ECO:0000256" key="2">
    <source>
        <dbReference type="ARBA" id="ARBA00023012"/>
    </source>
</evidence>
<dbReference type="Pfam" id="PF00486">
    <property type="entry name" value="Trans_reg_C"/>
    <property type="match status" value="1"/>
</dbReference>
<evidence type="ECO:0000256" key="1">
    <source>
        <dbReference type="ARBA" id="ARBA00022553"/>
    </source>
</evidence>
<evidence type="ECO:0000256" key="5">
    <source>
        <dbReference type="ARBA" id="ARBA00023163"/>
    </source>
</evidence>
<evidence type="ECO:0000256" key="4">
    <source>
        <dbReference type="ARBA" id="ARBA00023125"/>
    </source>
</evidence>
<keyword evidence="3" id="KW-0805">Transcription regulation</keyword>
<protein>
    <submittedName>
        <fullName evidence="9">Winged helix-turn-helix domain-containing protein</fullName>
    </submittedName>
</protein>
<dbReference type="GO" id="GO:0000156">
    <property type="term" value="F:phosphorelay response regulator activity"/>
    <property type="evidence" value="ECO:0007669"/>
    <property type="project" value="TreeGrafter"/>
</dbReference>
<feature type="domain" description="OmpR/PhoB-type" evidence="8">
    <location>
        <begin position="113"/>
        <end position="213"/>
    </location>
</feature>
<dbReference type="SMART" id="SM00862">
    <property type="entry name" value="Trans_reg_C"/>
    <property type="match status" value="1"/>
</dbReference>
<name>A0A9D1YT82_9MICO</name>
<dbReference type="InterPro" id="IPR039420">
    <property type="entry name" value="WalR-like"/>
</dbReference>